<organism evidence="6">
    <name type="scientific">Galaxias brevipinnis</name>
    <name type="common">koaro</name>
    <dbReference type="NCBI Taxonomy" id="66447"/>
    <lineage>
        <taxon>Eukaryota</taxon>
        <taxon>Metazoa</taxon>
        <taxon>Chordata</taxon>
        <taxon>Craniata</taxon>
        <taxon>Vertebrata</taxon>
        <taxon>Euteleostomi</taxon>
        <taxon>Actinopterygii</taxon>
        <taxon>Neopterygii</taxon>
        <taxon>Teleostei</taxon>
        <taxon>Protacanthopterygii</taxon>
        <taxon>Galaxiidae</taxon>
        <taxon>Galaxias</taxon>
    </lineage>
</organism>
<feature type="chain" id="PRO_5003196292" evidence="4">
    <location>
        <begin position="21"/>
        <end position="332"/>
    </location>
</feature>
<accession>E5FY49</accession>
<gene>
    <name evidence="6" type="primary">LGP</name>
</gene>
<dbReference type="AlphaFoldDB" id="E5FY49"/>
<keyword evidence="3" id="KW-0325">Glycoprotein</keyword>
<evidence type="ECO:0000256" key="1">
    <source>
        <dbReference type="ARBA" id="ARBA00022729"/>
    </source>
</evidence>
<evidence type="ECO:0000259" key="5">
    <source>
        <dbReference type="PROSITE" id="PS51034"/>
    </source>
</evidence>
<keyword evidence="2" id="KW-1015">Disulfide bond</keyword>
<dbReference type="Pfam" id="PF00100">
    <property type="entry name" value="Zona_pellucida"/>
    <property type="match status" value="1"/>
</dbReference>
<dbReference type="EMBL" id="HM629949">
    <property type="protein sequence ID" value="ADQ08553.1"/>
    <property type="molecule type" value="Genomic_DNA"/>
</dbReference>
<dbReference type="InterPro" id="IPR001507">
    <property type="entry name" value="ZP_dom"/>
</dbReference>
<dbReference type="InterPro" id="IPR055355">
    <property type="entry name" value="ZP-C"/>
</dbReference>
<dbReference type="InterPro" id="IPR048290">
    <property type="entry name" value="ZP_chr"/>
</dbReference>
<sequence>MDRSLLLVVLFSALVSCAFAQTCTPTCVTGEFCNTSISTCQCDPNASNSSDFGSQVVCSGSSATMYLSYCLLSSAGMNIDTLHLNDGNCTGQVQGHVVTFSFNSTHTCGSTITTNATHILYNNGILVDVNSSNVITREEAVQLDMSCALEISAPELTIPLSLKISDSGAVLINLTSGAWTYTLAIAAFLDSKFTQAINSTTDLLLNEDIYVDLVATGLDEAGIVVVVDSCWATPSNDSGNSVRWDLIKHGCPNKKDKSVVIQKNGNSTESSFSFKMFEFTGLPQKLVFVHCKVNLCVTANHTCTPSCGSRRRRRSLQNIDNNVISFSFNRKI</sequence>
<dbReference type="Gene3D" id="2.60.40.4100">
    <property type="entry name" value="Zona pellucida, ZP-C domain"/>
    <property type="match status" value="1"/>
</dbReference>
<feature type="signal peptide" evidence="4">
    <location>
        <begin position="1"/>
        <end position="20"/>
    </location>
</feature>
<dbReference type="PROSITE" id="PS51034">
    <property type="entry name" value="ZP_2"/>
    <property type="match status" value="1"/>
</dbReference>
<evidence type="ECO:0000256" key="2">
    <source>
        <dbReference type="ARBA" id="ARBA00023157"/>
    </source>
</evidence>
<dbReference type="SMART" id="SM00241">
    <property type="entry name" value="ZP"/>
    <property type="match status" value="1"/>
</dbReference>
<protein>
    <submittedName>
        <fullName evidence="6">Larval glycoprotein</fullName>
    </submittedName>
</protein>
<keyword evidence="1 4" id="KW-0732">Signal</keyword>
<evidence type="ECO:0000256" key="4">
    <source>
        <dbReference type="SAM" id="SignalP"/>
    </source>
</evidence>
<dbReference type="PROSITE" id="PS51257">
    <property type="entry name" value="PROKAR_LIPOPROTEIN"/>
    <property type="match status" value="1"/>
</dbReference>
<dbReference type="PRINTS" id="PR00023">
    <property type="entry name" value="ZPELLUCIDA"/>
</dbReference>
<dbReference type="PANTHER" id="PTHR14002">
    <property type="entry name" value="ENDOGLIN/TGF-BETA RECEPTOR TYPE III"/>
    <property type="match status" value="1"/>
</dbReference>
<evidence type="ECO:0000313" key="6">
    <source>
        <dbReference type="EMBL" id="ADQ08553.1"/>
    </source>
</evidence>
<reference evidence="6" key="1">
    <citation type="journal article" date="2011" name="Mol. Biol. Evol.">
        <title>Extreme positive selection on a new highly-expressed larval glycoprotein (LGP) gene in Galaxias fishes (Osmeriformes: Galaxiidae).</title>
        <authorList>
            <person name="Wallis L.J."/>
            <person name="Wallis G.P."/>
        </authorList>
    </citation>
    <scope>NUCLEOTIDE SEQUENCE</scope>
</reference>
<evidence type="ECO:0000256" key="3">
    <source>
        <dbReference type="ARBA" id="ARBA00023180"/>
    </source>
</evidence>
<dbReference type="InterPro" id="IPR042235">
    <property type="entry name" value="ZP-C_dom"/>
</dbReference>
<proteinExistence type="predicted"/>
<feature type="domain" description="ZP" evidence="5">
    <location>
        <begin position="57"/>
        <end position="314"/>
    </location>
</feature>
<dbReference type="Gene3D" id="2.60.40.3210">
    <property type="entry name" value="Zona pellucida, ZP-N domain"/>
    <property type="match status" value="1"/>
</dbReference>
<name>E5FY49_9TELE</name>
<dbReference type="PANTHER" id="PTHR14002:SF43">
    <property type="entry name" value="DELTA-LIKE PROTEIN"/>
    <property type="match status" value="1"/>
</dbReference>